<evidence type="ECO:0000313" key="7">
    <source>
        <dbReference type="EMBL" id="KAK7104097.1"/>
    </source>
</evidence>
<accession>A0AAN9BEQ1</accession>
<evidence type="ECO:0000256" key="2">
    <source>
        <dbReference type="ARBA" id="ARBA00006076"/>
    </source>
</evidence>
<feature type="compositionally biased region" description="Pro residues" evidence="6">
    <location>
        <begin position="499"/>
        <end position="513"/>
    </location>
</feature>
<evidence type="ECO:0008006" key="9">
    <source>
        <dbReference type="Google" id="ProtNLM"/>
    </source>
</evidence>
<keyword evidence="4" id="KW-0508">mRNA splicing</keyword>
<keyword evidence="5" id="KW-0539">Nucleus</keyword>
<dbReference type="InterPro" id="IPR005011">
    <property type="entry name" value="SNU66/SART1"/>
</dbReference>
<feature type="compositionally biased region" description="Basic residues" evidence="6">
    <location>
        <begin position="776"/>
        <end position="795"/>
    </location>
</feature>
<feature type="compositionally biased region" description="Pro residues" evidence="6">
    <location>
        <begin position="86"/>
        <end position="95"/>
    </location>
</feature>
<dbReference type="Pfam" id="PF19252">
    <property type="entry name" value="HIND"/>
    <property type="match status" value="1"/>
</dbReference>
<comment type="subcellular location">
    <subcellularLocation>
        <location evidence="1">Nucleus</location>
    </subcellularLocation>
</comment>
<feature type="compositionally biased region" description="Acidic residues" evidence="6">
    <location>
        <begin position="518"/>
        <end position="531"/>
    </location>
</feature>
<comment type="caution">
    <text evidence="7">The sequence shown here is derived from an EMBL/GenBank/DDBJ whole genome shotgun (WGS) entry which is preliminary data.</text>
</comment>
<gene>
    <name evidence="7" type="ORF">V1264_018867</name>
</gene>
<feature type="compositionally biased region" description="Basic and acidic residues" evidence="6">
    <location>
        <begin position="138"/>
        <end position="182"/>
    </location>
</feature>
<feature type="compositionally biased region" description="Basic and acidic residues" evidence="6">
    <location>
        <begin position="483"/>
        <end position="496"/>
    </location>
</feature>
<dbReference type="AlphaFoldDB" id="A0AAN9BEQ1"/>
<evidence type="ECO:0000256" key="4">
    <source>
        <dbReference type="ARBA" id="ARBA00023187"/>
    </source>
</evidence>
<evidence type="ECO:0000256" key="5">
    <source>
        <dbReference type="ARBA" id="ARBA00023242"/>
    </source>
</evidence>
<feature type="compositionally biased region" description="Polar residues" evidence="6">
    <location>
        <begin position="804"/>
        <end position="817"/>
    </location>
</feature>
<protein>
    <recommendedName>
        <fullName evidence="9">U4/U6.U5 tri-snRNP-associated protein 1</fullName>
    </recommendedName>
</protein>
<feature type="region of interest" description="Disordered" evidence="6">
    <location>
        <begin position="776"/>
        <end position="850"/>
    </location>
</feature>
<dbReference type="Proteomes" id="UP001374579">
    <property type="component" value="Unassembled WGS sequence"/>
</dbReference>
<dbReference type="PANTHER" id="PTHR14152">
    <property type="entry name" value="SQUAMOUS CELL CARCINOMA ANTIGEN RECOGNISED BY CYTOTOXIC T LYMPHOCYTES"/>
    <property type="match status" value="1"/>
</dbReference>
<dbReference type="GO" id="GO:0000481">
    <property type="term" value="P:maturation of 5S rRNA"/>
    <property type="evidence" value="ECO:0007669"/>
    <property type="project" value="TreeGrafter"/>
</dbReference>
<dbReference type="InterPro" id="IPR045347">
    <property type="entry name" value="HIND"/>
</dbReference>
<dbReference type="EMBL" id="JBAMIC010000008">
    <property type="protein sequence ID" value="KAK7104097.1"/>
    <property type="molecule type" value="Genomic_DNA"/>
</dbReference>
<proteinExistence type="inferred from homology"/>
<name>A0AAN9BEQ1_9CAEN</name>
<evidence type="ECO:0000313" key="8">
    <source>
        <dbReference type="Proteomes" id="UP001374579"/>
    </source>
</evidence>
<keyword evidence="8" id="KW-1185">Reference proteome</keyword>
<dbReference type="GO" id="GO:0045292">
    <property type="term" value="P:mRNA cis splicing, via spliceosome"/>
    <property type="evidence" value="ECO:0007669"/>
    <property type="project" value="TreeGrafter"/>
</dbReference>
<evidence type="ECO:0000256" key="3">
    <source>
        <dbReference type="ARBA" id="ARBA00022664"/>
    </source>
</evidence>
<dbReference type="Pfam" id="PF03343">
    <property type="entry name" value="SART-1"/>
    <property type="match status" value="1"/>
</dbReference>
<evidence type="ECO:0000256" key="1">
    <source>
        <dbReference type="ARBA" id="ARBA00004123"/>
    </source>
</evidence>
<feature type="region of interest" description="Disordered" evidence="6">
    <location>
        <begin position="129"/>
        <end position="209"/>
    </location>
</feature>
<feature type="compositionally biased region" description="Basic residues" evidence="6">
    <location>
        <begin position="1"/>
        <end position="39"/>
    </location>
</feature>
<comment type="similarity">
    <text evidence="2">Belongs to the SNU66/SART1 family.</text>
</comment>
<feature type="region of interest" description="Disordered" evidence="6">
    <location>
        <begin position="418"/>
        <end position="531"/>
    </location>
</feature>
<dbReference type="PANTHER" id="PTHR14152:SF5">
    <property type="entry name" value="U4_U6.U5 TRI-SNRNP-ASSOCIATED PROTEIN 1"/>
    <property type="match status" value="1"/>
</dbReference>
<feature type="compositionally biased region" description="Basic and acidic residues" evidence="6">
    <location>
        <begin position="40"/>
        <end position="76"/>
    </location>
</feature>
<reference evidence="7 8" key="1">
    <citation type="submission" date="2024-02" db="EMBL/GenBank/DDBJ databases">
        <title>Chromosome-scale genome assembly of the rough periwinkle Littorina saxatilis.</title>
        <authorList>
            <person name="De Jode A."/>
            <person name="Faria R."/>
            <person name="Formenti G."/>
            <person name="Sims Y."/>
            <person name="Smith T.P."/>
            <person name="Tracey A."/>
            <person name="Wood J.M.D."/>
            <person name="Zagrodzka Z.B."/>
            <person name="Johannesson K."/>
            <person name="Butlin R.K."/>
            <person name="Leder E.H."/>
        </authorList>
    </citation>
    <scope>NUCLEOTIDE SEQUENCE [LARGE SCALE GENOMIC DNA]</scope>
    <source>
        <strain evidence="7">Snail1</strain>
        <tissue evidence="7">Muscle</tissue>
    </source>
</reference>
<keyword evidence="3" id="KW-0507">mRNA processing</keyword>
<evidence type="ECO:0000256" key="6">
    <source>
        <dbReference type="SAM" id="MobiDB-lite"/>
    </source>
</evidence>
<feature type="region of interest" description="Disordered" evidence="6">
    <location>
        <begin position="298"/>
        <end position="318"/>
    </location>
</feature>
<sequence length="850" mass="96849">MGSSKKHKEKDKDREHKRKKHKRSRSRSKSRERKSRRHHSPENPERFRDREGRERDPPENPERFRDREGRERDRYHGGAAVDADDYPPPPQPPEPSFKEDSGDANFGKEQLSLSIEETNKLRVKLGLKPLDVGGSTDADGKPKEDQDVHKPAINLAEKRRSEQLREKMKVMQDKRRVKEKLRSVKGLGDSDSGDEGAMAWVKKNRKSQKEKELAQKRAKLLEEMDEEFGIGNLVDQELGGAGKKKYTSRDLSGLRVEHNLEKFKEGSGVILTIKDKGVLDEEEDDVLVNVNIQDDERAEKNVENKNTNPDYKPYDEPEFDEYGMLKAKDVLDKYDEEIHGEKRESFVLGSGGKYDAEQERNMERIRRDLRRQGQTLAVPAPKLAREFMTHKEQAATAKFKKVKKKIRKIRKKEVLKADDLLPLPDQIAEPTDYGSRAHRRGADPSLKEEEEVDDMEVGDGQGPPPAQALQDDDAAFYTGILPVKEDPAPVKQDHGRARPPLPKMPPPPPPLGRPPNAADDDDDVMGPDEDLSGVAVEEDMLRQELQATLNKTRRLQQRHERKLGVEKVIESMVKKEEDMDAKSSRSGAKKDDKGVNIILNSTSEFCRSLGEIPTFGLSGNREEEREEIMDLELELMEQRKQEQEMEEQASGWAEVDIDTNPVNIMGEEQSVLEEEPIVTASIGSALKLALKKGYLETDEDARLAGVGKTTNIQAQNYSIEDKRYDDLDEKYRKRDRYGGGMITDFKDKAGYRPEIHLEYVDEGGRSLNPKEAFRQLSHRFHGKGSGKKKTEKRQKKVEEENLMKQMSSTDTPLNTLSMLKDKQRSEKSPYVILSGNKTFSSNSQTLSKPF</sequence>
<feature type="compositionally biased region" description="Polar residues" evidence="6">
    <location>
        <begin position="835"/>
        <end position="850"/>
    </location>
</feature>
<organism evidence="7 8">
    <name type="scientific">Littorina saxatilis</name>
    <dbReference type="NCBI Taxonomy" id="31220"/>
    <lineage>
        <taxon>Eukaryota</taxon>
        <taxon>Metazoa</taxon>
        <taxon>Spiralia</taxon>
        <taxon>Lophotrochozoa</taxon>
        <taxon>Mollusca</taxon>
        <taxon>Gastropoda</taxon>
        <taxon>Caenogastropoda</taxon>
        <taxon>Littorinimorpha</taxon>
        <taxon>Littorinoidea</taxon>
        <taxon>Littorinidae</taxon>
        <taxon>Littorina</taxon>
    </lineage>
</organism>
<feature type="compositionally biased region" description="Acidic residues" evidence="6">
    <location>
        <begin position="448"/>
        <end position="457"/>
    </location>
</feature>
<feature type="region of interest" description="Disordered" evidence="6">
    <location>
        <begin position="1"/>
        <end position="113"/>
    </location>
</feature>
<feature type="region of interest" description="Disordered" evidence="6">
    <location>
        <begin position="639"/>
        <end position="660"/>
    </location>
</feature>
<dbReference type="GO" id="GO:0046540">
    <property type="term" value="C:U4/U6 x U5 tri-snRNP complex"/>
    <property type="evidence" value="ECO:0007669"/>
    <property type="project" value="InterPro"/>
</dbReference>